<protein>
    <submittedName>
        <fullName evidence="1">Uncharacterized protein</fullName>
    </submittedName>
</protein>
<comment type="caution">
    <text evidence="1">The sequence shown here is derived from an EMBL/GenBank/DDBJ whole genome shotgun (WGS) entry which is preliminary data.</text>
</comment>
<dbReference type="Proteomes" id="UP001293791">
    <property type="component" value="Unassembled WGS sequence"/>
</dbReference>
<evidence type="ECO:0000313" key="1">
    <source>
        <dbReference type="EMBL" id="MDZ5762481.1"/>
    </source>
</evidence>
<gene>
    <name evidence="1" type="ORF">Cyrtocomes_00865</name>
</gene>
<keyword evidence="2" id="KW-1185">Reference proteome</keyword>
<dbReference type="EMBL" id="JARGYT010000053">
    <property type="protein sequence ID" value="MDZ5762481.1"/>
    <property type="molecule type" value="Genomic_DNA"/>
</dbReference>
<name>A0ABU5L8N1_9RICK</name>
<proteinExistence type="predicted"/>
<organism evidence="1 2">
    <name type="scientific">Candidatus Cyrtobacter comes</name>
    <dbReference type="NCBI Taxonomy" id="675776"/>
    <lineage>
        <taxon>Bacteria</taxon>
        <taxon>Pseudomonadati</taxon>
        <taxon>Pseudomonadota</taxon>
        <taxon>Alphaproteobacteria</taxon>
        <taxon>Rickettsiales</taxon>
        <taxon>Candidatus Midichloriaceae</taxon>
        <taxon>Candidatus Cyrtobacter</taxon>
    </lineage>
</organism>
<accession>A0ABU5L8N1</accession>
<reference evidence="1 2" key="1">
    <citation type="submission" date="2023-02" db="EMBL/GenBank/DDBJ databases">
        <title>Host association and intracellularity evolved multiple times independently in the Rickettsiales.</title>
        <authorList>
            <person name="Castelli M."/>
            <person name="Nardi T."/>
            <person name="Gammuto L."/>
            <person name="Bellinzona G."/>
            <person name="Sabaneyeva E."/>
            <person name="Potekhin A."/>
            <person name="Serra V."/>
            <person name="Petroni G."/>
            <person name="Sassera D."/>
        </authorList>
    </citation>
    <scope>NUCLEOTIDE SEQUENCE [LARGE SCALE GENOMIC DNA]</scope>
    <source>
        <strain evidence="1 2">BOD18</strain>
    </source>
</reference>
<sequence length="44" mass="5096">MNNTLYEFSPATIEEAETIKSMPWPIVLLRKFSLLPALMGHKNY</sequence>
<evidence type="ECO:0000313" key="2">
    <source>
        <dbReference type="Proteomes" id="UP001293791"/>
    </source>
</evidence>